<proteinExistence type="predicted"/>
<protein>
    <submittedName>
        <fullName evidence="1">Capsid protein</fullName>
    </submittedName>
</protein>
<organism evidence="1">
    <name type="scientific">Phylloscopus tenellipes CRESS-DNA-virus sp</name>
    <dbReference type="NCBI Taxonomy" id="2815055"/>
    <lineage>
        <taxon>Viruses</taxon>
        <taxon>Monodnaviria</taxon>
        <taxon>Shotokuvirae</taxon>
        <taxon>Cressdnaviricota</taxon>
    </lineage>
</organism>
<evidence type="ECO:0000313" key="1">
    <source>
        <dbReference type="EMBL" id="QTE03425.1"/>
    </source>
</evidence>
<name>A0A8A4XBU8_9VIRU</name>
<accession>A0A8A4XBU8</accession>
<sequence>MALRRVRRVVRRATRRYTRPFRSARKFSNYRRPYRVRRAFTRRRAVSRRIQNDVRFSCKSYEQSILTWVPPGGGKCINDRCWNQFERNLPAGLFFEKNVQFINNLSEYQWVKFNYIAVKMRELNYYGWTDTTRDGTGAIQQISGITAMNFDNMPLYCMWDLEQDMSFGTGNHIQVDAESLSQYQLTKKLYPKSRRGITFMWRFPAPWRQYLSTYEVRTQNSNVPWHTLMALLTGIKNYRAPSRLLCAHQNPFVDLIIPTDPAYGVKGRTQVAYNFYLGVSFKGRAVQGIVPKAASTEIAIDI</sequence>
<dbReference type="EMBL" id="MW182783">
    <property type="protein sequence ID" value="QTE03425.1"/>
    <property type="molecule type" value="Genomic_DNA"/>
</dbReference>
<reference evidence="1" key="1">
    <citation type="submission" date="2020-10" db="EMBL/GenBank/DDBJ databases">
        <title>CRESS DNA virus dark matter in the feces of wild birds.</title>
        <authorList>
            <person name="Yang S."/>
            <person name="Zhang W."/>
        </authorList>
    </citation>
    <scope>NUCLEOTIDE SEQUENCE</scope>
    <source>
        <strain evidence="1">Wiw109cir2</strain>
    </source>
</reference>